<dbReference type="KEGG" id="rgi:RGI145_23675"/>
<geneLocation type="plasmid" evidence="4 5">
    <name>1</name>
</geneLocation>
<dbReference type="GO" id="GO:0006614">
    <property type="term" value="P:SRP-dependent cotranslational protein targeting to membrane"/>
    <property type="evidence" value="ECO:0007669"/>
    <property type="project" value="InterPro"/>
</dbReference>
<keyword evidence="1" id="KW-0547">Nucleotide-binding</keyword>
<dbReference type="EMBL" id="CP015585">
    <property type="protein sequence ID" value="APT60330.1"/>
    <property type="molecule type" value="Genomic_DNA"/>
</dbReference>
<dbReference type="Proteomes" id="UP000185494">
    <property type="component" value="Chromosome 1"/>
</dbReference>
<evidence type="ECO:0000259" key="3">
    <source>
        <dbReference type="Pfam" id="PF00448"/>
    </source>
</evidence>
<keyword evidence="4" id="KW-0614">Plasmid</keyword>
<feature type="domain" description="SRP54-type proteins GTP-binding" evidence="3">
    <location>
        <begin position="28"/>
        <end position="133"/>
    </location>
</feature>
<organism evidence="4 5">
    <name type="scientific">Roseomonas gilardii</name>
    <dbReference type="NCBI Taxonomy" id="257708"/>
    <lineage>
        <taxon>Bacteria</taxon>
        <taxon>Pseudomonadati</taxon>
        <taxon>Pseudomonadota</taxon>
        <taxon>Alphaproteobacteria</taxon>
        <taxon>Acetobacterales</taxon>
        <taxon>Roseomonadaceae</taxon>
        <taxon>Roseomonas</taxon>
    </lineage>
</organism>
<dbReference type="GO" id="GO:0005525">
    <property type="term" value="F:GTP binding"/>
    <property type="evidence" value="ECO:0007669"/>
    <property type="project" value="UniProtKB-KW"/>
</dbReference>
<dbReference type="Pfam" id="PF00448">
    <property type="entry name" value="SRP54"/>
    <property type="match status" value="1"/>
</dbReference>
<dbReference type="InterPro" id="IPR000897">
    <property type="entry name" value="SRP54_GTPase_dom"/>
</dbReference>
<evidence type="ECO:0000313" key="4">
    <source>
        <dbReference type="EMBL" id="APT60330.1"/>
    </source>
</evidence>
<dbReference type="Gene3D" id="3.40.50.300">
    <property type="entry name" value="P-loop containing nucleotide triphosphate hydrolases"/>
    <property type="match status" value="1"/>
</dbReference>
<dbReference type="AlphaFoldDB" id="A0A1L7ANL1"/>
<evidence type="ECO:0000313" key="5">
    <source>
        <dbReference type="Proteomes" id="UP000185494"/>
    </source>
</evidence>
<accession>A0A1L7ANL1</accession>
<sequence>MARKGSENMTTTMDAPPMDAAGAELMPVTIVAVGRQRVGKTTLLNATAQYYRKRGANLQVWNADHQNTTNNLTAFHGDAVSAPSGSMSDVVDWLEERIRDQTRHRYDVILDVGGGETALNRLVQELRLVEALERRKIRVVGIHLLGPDPADLDYLRRFMESRTFMPKATLMVMNEGLITSGNSSAVAFQEVRAHPAMIAALGTGAETVVMPSLSCMSEVTKRGLTFEDMANDVQAEGHEDTSFFDQERTALWWEKEMPAFFGRIPAAWMPRIPAPGKGS</sequence>
<proteinExistence type="predicted"/>
<keyword evidence="2" id="KW-0342">GTP-binding</keyword>
<protein>
    <recommendedName>
        <fullName evidence="3">SRP54-type proteins GTP-binding domain-containing protein</fullName>
    </recommendedName>
</protein>
<gene>
    <name evidence="4" type="ORF">RGI145_23675</name>
</gene>
<dbReference type="SUPFAM" id="SSF52540">
    <property type="entry name" value="P-loop containing nucleoside triphosphate hydrolases"/>
    <property type="match status" value="1"/>
</dbReference>
<evidence type="ECO:0000256" key="1">
    <source>
        <dbReference type="ARBA" id="ARBA00022741"/>
    </source>
</evidence>
<reference evidence="4 5" key="1">
    <citation type="submission" date="2016-05" db="EMBL/GenBank/DDBJ databases">
        <title>Complete Genome and Methylome Analysis of Psychrotrophic Bacterial Isolates from Antarctic Lake Untersee.</title>
        <authorList>
            <person name="Fomenkov A."/>
            <person name="Akimov V.N."/>
            <person name="Vasilyeva L.V."/>
            <person name="Andersen D."/>
            <person name="Vincze T."/>
            <person name="Roberts R.J."/>
        </authorList>
    </citation>
    <scope>NUCLEOTIDE SEQUENCE [LARGE SCALE GENOMIC DNA]</scope>
    <source>
        <strain evidence="4 5">U14-5</strain>
        <plasmid evidence="5">Plasmid 1</plasmid>
    </source>
</reference>
<name>A0A1L7ANL1_9PROT</name>
<evidence type="ECO:0000256" key="2">
    <source>
        <dbReference type="ARBA" id="ARBA00023134"/>
    </source>
</evidence>
<dbReference type="InterPro" id="IPR027417">
    <property type="entry name" value="P-loop_NTPase"/>
</dbReference>